<evidence type="ECO:0000256" key="1">
    <source>
        <dbReference type="ARBA" id="ARBA00004459"/>
    </source>
</evidence>
<keyword evidence="6 13" id="KW-0732">Signal</keyword>
<dbReference type="CDD" id="cd16326">
    <property type="entry name" value="LolB"/>
    <property type="match status" value="1"/>
</dbReference>
<dbReference type="InterPro" id="IPR004565">
    <property type="entry name" value="OM_lipoprot_LolB"/>
</dbReference>
<dbReference type="EMBL" id="CP020663">
    <property type="protein sequence ID" value="ATF10478.1"/>
    <property type="molecule type" value="Genomic_DNA"/>
</dbReference>
<evidence type="ECO:0000313" key="14">
    <source>
        <dbReference type="EMBL" id="ATF10478.1"/>
    </source>
</evidence>
<dbReference type="GO" id="GO:0044874">
    <property type="term" value="P:lipoprotein localization to outer membrane"/>
    <property type="evidence" value="ECO:0007669"/>
    <property type="project" value="UniProtKB-UniRule"/>
</dbReference>
<dbReference type="Gene3D" id="2.50.20.10">
    <property type="entry name" value="Lipoprotein localisation LolA/LolB/LppX"/>
    <property type="match status" value="1"/>
</dbReference>
<evidence type="ECO:0000256" key="11">
    <source>
        <dbReference type="ARBA" id="ARBA00023237"/>
    </source>
</evidence>
<dbReference type="OrthoDB" id="9797618at2"/>
<evidence type="ECO:0000256" key="12">
    <source>
        <dbReference type="ARBA" id="ARBA00023288"/>
    </source>
</evidence>
<dbReference type="KEGG" id="elux:BTN50_2069"/>
<dbReference type="Proteomes" id="UP000218160">
    <property type="component" value="Chromosome 2"/>
</dbReference>
<evidence type="ECO:0000256" key="5">
    <source>
        <dbReference type="ARBA" id="ARBA00022448"/>
    </source>
</evidence>
<evidence type="ECO:0000256" key="7">
    <source>
        <dbReference type="ARBA" id="ARBA00022927"/>
    </source>
</evidence>
<evidence type="ECO:0000256" key="4">
    <source>
        <dbReference type="ARBA" id="ARBA00016202"/>
    </source>
</evidence>
<comment type="subunit">
    <text evidence="3 13">Monomer.</text>
</comment>
<evidence type="ECO:0000256" key="2">
    <source>
        <dbReference type="ARBA" id="ARBA00009696"/>
    </source>
</evidence>
<organism evidence="14 15">
    <name type="scientific">Candidatus Enterovibrio altilux</name>
    <dbReference type="NCBI Taxonomy" id="1927128"/>
    <lineage>
        <taxon>Bacteria</taxon>
        <taxon>Pseudomonadati</taxon>
        <taxon>Pseudomonadota</taxon>
        <taxon>Gammaproteobacteria</taxon>
        <taxon>Vibrionales</taxon>
        <taxon>Vibrionaceae</taxon>
        <taxon>Enterovibrio</taxon>
    </lineage>
</organism>
<accession>A0A291BBT1</accession>
<dbReference type="NCBIfam" id="TIGR00548">
    <property type="entry name" value="lolB"/>
    <property type="match status" value="1"/>
</dbReference>
<protein>
    <recommendedName>
        <fullName evidence="4 13">Outer-membrane lipoprotein LolB</fullName>
    </recommendedName>
</protein>
<name>A0A291BBT1_9GAMM</name>
<keyword evidence="11 13" id="KW-0998">Cell outer membrane</keyword>
<evidence type="ECO:0000256" key="9">
    <source>
        <dbReference type="ARBA" id="ARBA00023139"/>
    </source>
</evidence>
<dbReference type="SUPFAM" id="SSF89392">
    <property type="entry name" value="Prokaryotic lipoproteins and lipoprotein localization factors"/>
    <property type="match status" value="1"/>
</dbReference>
<keyword evidence="9 13" id="KW-0564">Palmitate</keyword>
<keyword evidence="15" id="KW-1185">Reference proteome</keyword>
<gene>
    <name evidence="13" type="primary">lolB</name>
    <name evidence="14" type="ORF">BTN50_2069</name>
</gene>
<dbReference type="AlphaFoldDB" id="A0A291BBT1"/>
<dbReference type="GO" id="GO:0009279">
    <property type="term" value="C:cell outer membrane"/>
    <property type="evidence" value="ECO:0007669"/>
    <property type="project" value="UniProtKB-SubCell"/>
</dbReference>
<keyword evidence="12 13" id="KW-0449">Lipoprotein</keyword>
<evidence type="ECO:0000256" key="3">
    <source>
        <dbReference type="ARBA" id="ARBA00011245"/>
    </source>
</evidence>
<dbReference type="Pfam" id="PF03550">
    <property type="entry name" value="LolB"/>
    <property type="match status" value="1"/>
</dbReference>
<dbReference type="PROSITE" id="PS51257">
    <property type="entry name" value="PROKAR_LIPOPROTEIN"/>
    <property type="match status" value="1"/>
</dbReference>
<keyword evidence="8 13" id="KW-0472">Membrane</keyword>
<dbReference type="HAMAP" id="MF_00233">
    <property type="entry name" value="LolB"/>
    <property type="match status" value="1"/>
</dbReference>
<evidence type="ECO:0000256" key="8">
    <source>
        <dbReference type="ARBA" id="ARBA00023136"/>
    </source>
</evidence>
<dbReference type="RefSeq" id="WP_096619924.1">
    <property type="nucleotide sequence ID" value="NZ_CP020663.1"/>
</dbReference>
<reference evidence="15" key="1">
    <citation type="submission" date="2017-04" db="EMBL/GenBank/DDBJ databases">
        <title>Genome evolution of the luminous symbionts of deep sea anglerfish.</title>
        <authorList>
            <person name="Hendry T.A."/>
        </authorList>
    </citation>
    <scope>NUCLEOTIDE SEQUENCE [LARGE SCALE GENOMIC DNA]</scope>
</reference>
<evidence type="ECO:0000256" key="13">
    <source>
        <dbReference type="HAMAP-Rule" id="MF_00233"/>
    </source>
</evidence>
<comment type="function">
    <text evidence="13">Plays a critical role in the incorporation of lipoproteins in the outer membrane after they are released by the LolA protein.</text>
</comment>
<dbReference type="InterPro" id="IPR029046">
    <property type="entry name" value="LolA/LolB/LppX"/>
</dbReference>
<dbReference type="GO" id="GO:0015031">
    <property type="term" value="P:protein transport"/>
    <property type="evidence" value="ECO:0007669"/>
    <property type="project" value="UniProtKB-KW"/>
</dbReference>
<comment type="subcellular location">
    <subcellularLocation>
        <location evidence="1 13">Cell outer membrane</location>
        <topology evidence="1 13">Lipid-anchor</topology>
    </subcellularLocation>
</comment>
<evidence type="ECO:0000256" key="10">
    <source>
        <dbReference type="ARBA" id="ARBA00023186"/>
    </source>
</evidence>
<evidence type="ECO:0000256" key="6">
    <source>
        <dbReference type="ARBA" id="ARBA00022729"/>
    </source>
</evidence>
<sequence>MVQNIDRFFLAVIILILMGCSNKLAPQMEWQIHKQTLLNITQFTAKGKIIFIGPEQRISANFIWEQNHNAILLQLINFFGVTLLRLEATPNYAILIDNEGQRYVGKNAASLLRQLTGMTLPINEMTQWIKGLPTGNNNFRLSADNRVVFLSTDDSSTNQLSLQLEYPTYDSNICSLLPTKIKININNNHQKVNLIISNWKY</sequence>
<keyword evidence="10 13" id="KW-0143">Chaperone</keyword>
<keyword evidence="5 13" id="KW-0813">Transport</keyword>
<evidence type="ECO:0000313" key="15">
    <source>
        <dbReference type="Proteomes" id="UP000218160"/>
    </source>
</evidence>
<proteinExistence type="inferred from homology"/>
<keyword evidence="7 13" id="KW-0653">Protein transport</keyword>
<comment type="similarity">
    <text evidence="2 13">Belongs to the LolB family.</text>
</comment>